<protein>
    <recommendedName>
        <fullName evidence="3">SWIM-type domain-containing protein</fullName>
    </recommendedName>
</protein>
<dbReference type="GO" id="GO:0008270">
    <property type="term" value="F:zinc ion binding"/>
    <property type="evidence" value="ECO:0007669"/>
    <property type="project" value="UniProtKB-KW"/>
</dbReference>
<evidence type="ECO:0000256" key="1">
    <source>
        <dbReference type="PROSITE-ProRule" id="PRU00325"/>
    </source>
</evidence>
<dbReference type="AlphaFoldDB" id="A0AAQ4DYN1"/>
<reference evidence="4 5" key="1">
    <citation type="journal article" date="2023" name="Arcadia Sci">
        <title>De novo assembly of a long-read Amblyomma americanum tick genome.</title>
        <authorList>
            <person name="Chou S."/>
            <person name="Poskanzer K.E."/>
            <person name="Rollins M."/>
            <person name="Thuy-Boun P.S."/>
        </authorList>
    </citation>
    <scope>NUCLEOTIDE SEQUENCE [LARGE SCALE GENOMIC DNA]</scope>
    <source>
        <strain evidence="4">F_SG_1</strain>
        <tissue evidence="4">Salivary glands</tissue>
    </source>
</reference>
<accession>A0AAQ4DYN1</accession>
<keyword evidence="1" id="KW-0862">Zinc</keyword>
<sequence length="150" mass="16371">MAAVVLRYGFKKIAGIEDYFHRGVLEKGKKLCAANYVYGVEEYCPGNDVASVVTAKCHSQVQQDEYNVNIKLSSPRQIFGAACTCKAGVGGSCMHVAAVAVCISDEDTPSSTDLPQAWGRRTSKPDTSNRESIEELFGDKLERLSCFHVE</sequence>
<name>A0AAQ4DYN1_AMBAM</name>
<keyword evidence="1" id="KW-0479">Metal-binding</keyword>
<keyword evidence="1" id="KW-0863">Zinc-finger</keyword>
<comment type="caution">
    <text evidence="4">The sequence shown here is derived from an EMBL/GenBank/DDBJ whole genome shotgun (WGS) entry which is preliminary data.</text>
</comment>
<evidence type="ECO:0000259" key="3">
    <source>
        <dbReference type="PROSITE" id="PS50966"/>
    </source>
</evidence>
<dbReference type="InterPro" id="IPR007527">
    <property type="entry name" value="Znf_SWIM"/>
</dbReference>
<organism evidence="4 5">
    <name type="scientific">Amblyomma americanum</name>
    <name type="common">Lone star tick</name>
    <dbReference type="NCBI Taxonomy" id="6943"/>
    <lineage>
        <taxon>Eukaryota</taxon>
        <taxon>Metazoa</taxon>
        <taxon>Ecdysozoa</taxon>
        <taxon>Arthropoda</taxon>
        <taxon>Chelicerata</taxon>
        <taxon>Arachnida</taxon>
        <taxon>Acari</taxon>
        <taxon>Parasitiformes</taxon>
        <taxon>Ixodida</taxon>
        <taxon>Ixodoidea</taxon>
        <taxon>Ixodidae</taxon>
        <taxon>Amblyomminae</taxon>
        <taxon>Amblyomma</taxon>
    </lineage>
</organism>
<evidence type="ECO:0000256" key="2">
    <source>
        <dbReference type="SAM" id="MobiDB-lite"/>
    </source>
</evidence>
<dbReference type="EMBL" id="JARKHS020025338">
    <property type="protein sequence ID" value="KAK8767571.1"/>
    <property type="molecule type" value="Genomic_DNA"/>
</dbReference>
<proteinExistence type="predicted"/>
<feature type="domain" description="SWIM-type" evidence="3">
    <location>
        <begin position="66"/>
        <end position="104"/>
    </location>
</feature>
<evidence type="ECO:0000313" key="4">
    <source>
        <dbReference type="EMBL" id="KAK8767571.1"/>
    </source>
</evidence>
<feature type="region of interest" description="Disordered" evidence="2">
    <location>
        <begin position="107"/>
        <end position="131"/>
    </location>
</feature>
<dbReference type="PROSITE" id="PS50966">
    <property type="entry name" value="ZF_SWIM"/>
    <property type="match status" value="1"/>
</dbReference>
<evidence type="ECO:0000313" key="5">
    <source>
        <dbReference type="Proteomes" id="UP001321473"/>
    </source>
</evidence>
<dbReference type="Proteomes" id="UP001321473">
    <property type="component" value="Unassembled WGS sequence"/>
</dbReference>
<gene>
    <name evidence="4" type="ORF">V5799_005647</name>
</gene>
<keyword evidence="5" id="KW-1185">Reference proteome</keyword>